<evidence type="ECO:0000256" key="1">
    <source>
        <dbReference type="SAM" id="MobiDB-lite"/>
    </source>
</evidence>
<organism evidence="2 3">
    <name type="scientific">Rhodococcus phage Trogglehumper</name>
    <dbReference type="NCBI Taxonomy" id="3038381"/>
    <lineage>
        <taxon>Viruses</taxon>
        <taxon>Duplodnaviria</taxon>
        <taxon>Heunggongvirae</taxon>
        <taxon>Uroviricota</taxon>
        <taxon>Caudoviricetes</taxon>
        <taxon>Caudoviricetes incertae sedis</taxon>
        <taxon>Trogglehumpervirus</taxon>
        <taxon>Trogglehumpervirus trogglehumper</taxon>
    </lineage>
</organism>
<sequence length="332" mass="36833">MTSTELAKNGNQEIAAMGDMPWDLDDSLDELKQSEIPTPRLRIVGKECVFENADTSEKYKELEVIILGLVRSRNMWRDEVEEGGQPLCRSLDAVHGMPNVDDDVPIKKQFPWARSGFVRSELPVIGTQPIAPCDKCPFAQWDNENDKPSACSEQLTLPVFYRDKFDNWAPAMLTFQRSGFKATARYLGTIKSAKQASFMYYTTISLEPKNNGEVDYAVPKFTRGAMTDAGEPVEINGKMVPEHWAEYHQMFTEIKTFLRRPRTRNASDVAASEPVNPNAKAEAQAAAAAAAEAANIVDAEVEPDPEPTEREAAYVESAKSAAAAAPDEDDMF</sequence>
<feature type="compositionally biased region" description="Low complexity" evidence="1">
    <location>
        <begin position="279"/>
        <end position="294"/>
    </location>
</feature>
<dbReference type="Proteomes" id="UP001242841">
    <property type="component" value="Segment"/>
</dbReference>
<feature type="compositionally biased region" description="Low complexity" evidence="1">
    <location>
        <begin position="314"/>
        <end position="325"/>
    </location>
</feature>
<name>A0AAF0GII6_9CAUD</name>
<dbReference type="EMBL" id="OQ709222">
    <property type="protein sequence ID" value="WGH21958.1"/>
    <property type="molecule type" value="Genomic_DNA"/>
</dbReference>
<evidence type="ECO:0000313" key="3">
    <source>
        <dbReference type="Proteomes" id="UP001242841"/>
    </source>
</evidence>
<accession>A0AAF0GII6</accession>
<reference evidence="2" key="1">
    <citation type="submission" date="2023-03" db="EMBL/GenBank/DDBJ databases">
        <authorList>
            <person name="Aguilar E."/>
            <person name="Antigua R."/>
            <person name="Antonino C."/>
            <person name="Bisram R."/>
            <person name="Chen J."/>
            <person name="Davilmar B."/>
            <person name="Del R.K."/>
            <person name="Germosen J."/>
            <person name="Hernandez J."/>
            <person name="Kelloggs L."/>
            <person name="Lema C."/>
            <person name="Li J."/>
            <person name="Melendez A."/>
            <person name="Mohammed I."/>
            <person name="Ryan A."/>
            <person name="Singh S."/>
            <person name="Tariq H."/>
            <person name="Golebiewska U.P."/>
            <person name="Russell D.A."/>
            <person name="Jacobs-Sera D."/>
            <person name="Hatfull G.F."/>
        </authorList>
    </citation>
    <scope>NUCLEOTIDE SEQUENCE</scope>
</reference>
<keyword evidence="3" id="KW-1185">Reference proteome</keyword>
<proteinExistence type="predicted"/>
<gene>
    <name evidence="2" type="primary">77</name>
    <name evidence="2" type="ORF">SEA_TROGGLEHUMPER_77</name>
</gene>
<evidence type="ECO:0000313" key="2">
    <source>
        <dbReference type="EMBL" id="WGH21958.1"/>
    </source>
</evidence>
<protein>
    <submittedName>
        <fullName evidence="2">Uncharacterized protein</fullName>
    </submittedName>
</protein>
<feature type="region of interest" description="Disordered" evidence="1">
    <location>
        <begin position="265"/>
        <end position="332"/>
    </location>
</feature>